<feature type="compositionally biased region" description="Polar residues" evidence="3">
    <location>
        <begin position="492"/>
        <end position="506"/>
    </location>
</feature>
<dbReference type="EMBL" id="JBHSTI010000002">
    <property type="protein sequence ID" value="MFC6236279.1"/>
    <property type="molecule type" value="Genomic_DNA"/>
</dbReference>
<proteinExistence type="inferred from homology"/>
<dbReference type="InterPro" id="IPR025110">
    <property type="entry name" value="AMP-bd_C"/>
</dbReference>
<dbReference type="Proteomes" id="UP001596138">
    <property type="component" value="Unassembled WGS sequence"/>
</dbReference>
<evidence type="ECO:0000259" key="5">
    <source>
        <dbReference type="Pfam" id="PF13193"/>
    </source>
</evidence>
<comment type="caution">
    <text evidence="6">The sequence shown here is derived from an EMBL/GenBank/DDBJ whole genome shotgun (WGS) entry which is preliminary data.</text>
</comment>
<dbReference type="Pfam" id="PF00501">
    <property type="entry name" value="AMP-binding"/>
    <property type="match status" value="1"/>
</dbReference>
<dbReference type="InterPro" id="IPR045851">
    <property type="entry name" value="AMP-bd_C_sf"/>
</dbReference>
<feature type="region of interest" description="Disordered" evidence="3">
    <location>
        <begin position="487"/>
        <end position="506"/>
    </location>
</feature>
<evidence type="ECO:0000256" key="2">
    <source>
        <dbReference type="ARBA" id="ARBA00022598"/>
    </source>
</evidence>
<dbReference type="PROSITE" id="PS00455">
    <property type="entry name" value="AMP_BINDING"/>
    <property type="match status" value="1"/>
</dbReference>
<reference evidence="7" key="1">
    <citation type="journal article" date="2019" name="Int. J. Syst. Evol. Microbiol.">
        <title>The Global Catalogue of Microorganisms (GCM) 10K type strain sequencing project: providing services to taxonomists for standard genome sequencing and annotation.</title>
        <authorList>
            <consortium name="The Broad Institute Genomics Platform"/>
            <consortium name="The Broad Institute Genome Sequencing Center for Infectious Disease"/>
            <person name="Wu L."/>
            <person name="Ma J."/>
        </authorList>
    </citation>
    <scope>NUCLEOTIDE SEQUENCE [LARGE SCALE GENOMIC DNA]</scope>
    <source>
        <strain evidence="7">CGMCC 4.7317</strain>
    </source>
</reference>
<organism evidence="6 7">
    <name type="scientific">Longivirga aurantiaca</name>
    <dbReference type="NCBI Taxonomy" id="1837743"/>
    <lineage>
        <taxon>Bacteria</taxon>
        <taxon>Bacillati</taxon>
        <taxon>Actinomycetota</taxon>
        <taxon>Actinomycetes</taxon>
        <taxon>Sporichthyales</taxon>
        <taxon>Sporichthyaceae</taxon>
        <taxon>Longivirga</taxon>
    </lineage>
</organism>
<keyword evidence="2" id="KW-0436">Ligase</keyword>
<dbReference type="Gene3D" id="3.40.50.12780">
    <property type="entry name" value="N-terminal domain of ligase-like"/>
    <property type="match status" value="1"/>
</dbReference>
<protein>
    <submittedName>
        <fullName evidence="6">AMP-binding protein</fullName>
    </submittedName>
</protein>
<dbReference type="InterPro" id="IPR000873">
    <property type="entry name" value="AMP-dep_synth/lig_dom"/>
</dbReference>
<feature type="domain" description="AMP-binding enzyme C-terminal" evidence="5">
    <location>
        <begin position="408"/>
        <end position="483"/>
    </location>
</feature>
<dbReference type="InterPro" id="IPR020845">
    <property type="entry name" value="AMP-binding_CS"/>
</dbReference>
<comment type="similarity">
    <text evidence="1">Belongs to the ATP-dependent AMP-binding enzyme family.</text>
</comment>
<keyword evidence="7" id="KW-1185">Reference proteome</keyword>
<name>A0ABW1SVH4_9ACTN</name>
<feature type="domain" description="AMP-dependent synthetase/ligase" evidence="4">
    <location>
        <begin position="10"/>
        <end position="358"/>
    </location>
</feature>
<accession>A0ABW1SVH4</accession>
<dbReference type="InterPro" id="IPR042099">
    <property type="entry name" value="ANL_N_sf"/>
</dbReference>
<dbReference type="PANTHER" id="PTHR43201">
    <property type="entry name" value="ACYL-COA SYNTHETASE"/>
    <property type="match status" value="1"/>
</dbReference>
<dbReference type="SUPFAM" id="SSF56801">
    <property type="entry name" value="Acetyl-CoA synthetase-like"/>
    <property type="match status" value="1"/>
</dbReference>
<evidence type="ECO:0000313" key="6">
    <source>
        <dbReference type="EMBL" id="MFC6236279.1"/>
    </source>
</evidence>
<gene>
    <name evidence="6" type="ORF">ACFQGU_00185</name>
</gene>
<dbReference type="RefSeq" id="WP_386763328.1">
    <property type="nucleotide sequence ID" value="NZ_JBHSTI010000002.1"/>
</dbReference>
<dbReference type="Gene3D" id="3.30.300.30">
    <property type="match status" value="1"/>
</dbReference>
<dbReference type="PANTHER" id="PTHR43201:SF5">
    <property type="entry name" value="MEDIUM-CHAIN ACYL-COA LIGASE ACSF2, MITOCHONDRIAL"/>
    <property type="match status" value="1"/>
</dbReference>
<evidence type="ECO:0000256" key="3">
    <source>
        <dbReference type="SAM" id="MobiDB-lite"/>
    </source>
</evidence>
<sequence length="506" mass="55091">MTLTLSSQLRTAAEDSSDRVFIRTMGEELTYAETWTRVRVRAGQLREAGIRRGDSVAVVMDNSADQIVIWFALNALGALHAALNTAFTDARLAHNLRVSKASWVLADDQFLADVQNVIGTHELPARVIPSSAVGSLPGAPVDEAEQVDDLATATLLFTSGTTGASKACALSNRYLVRAGRLHVTYLGLTSDDVLYSPFPLFHIDAATLTVSAALAARATAAIGLRFSASRFWDEVRAMDATVFNFMGATLTILWKRDPDPRDSDHRVRLAWGVPIPEWKAEFEHRFGFPLFQVYGLTDGGLPAYDPVDGSQRPGFAGRVIPEYEVRIDTAARRHGAPEGVGEILMRSREPGLMMNGYFGDPAATEKAIVDGWLRTGDLGLLDGDGYLAFHGRLTDSIRRRGENISAFEVEELVGAHPDVVEVAAVGVASDLTEEDVQVWVVARQGSGLTAETLHRDLAERGPRYLVPRYYAFVPALPKTPTEKVEKFELRSAGTSTSWDSEATSGD</sequence>
<evidence type="ECO:0000256" key="1">
    <source>
        <dbReference type="ARBA" id="ARBA00006432"/>
    </source>
</evidence>
<evidence type="ECO:0000259" key="4">
    <source>
        <dbReference type="Pfam" id="PF00501"/>
    </source>
</evidence>
<dbReference type="Pfam" id="PF13193">
    <property type="entry name" value="AMP-binding_C"/>
    <property type="match status" value="1"/>
</dbReference>
<evidence type="ECO:0000313" key="7">
    <source>
        <dbReference type="Proteomes" id="UP001596138"/>
    </source>
</evidence>